<protein>
    <submittedName>
        <fullName evidence="2">HCP-like protein</fullName>
    </submittedName>
</protein>
<dbReference type="InterPro" id="IPR006597">
    <property type="entry name" value="Sel1-like"/>
</dbReference>
<dbReference type="PANTHER" id="PTHR46430">
    <property type="entry name" value="PROTEIN SKT5-RELATED"/>
    <property type="match status" value="1"/>
</dbReference>
<evidence type="ECO:0000256" key="1">
    <source>
        <dbReference type="ARBA" id="ARBA00022737"/>
    </source>
</evidence>
<name>A0A1Y2D9V7_9FUNG</name>
<comment type="caution">
    <text evidence="2">The sequence shown here is derived from an EMBL/GenBank/DDBJ whole genome shotgun (WGS) entry which is preliminary data.</text>
</comment>
<sequence length="333" mass="39560">MTTENIEEEESQDKYEVQPKTYISETIVWSAKHGNVDAMYIMGLFFLGYYKCILNYKKAFYWLKKAASNGHIDAMYQVGYCYEFGFGITSDDSEAMHWYHEAGKHNYYLAEKKLAFCYSTGKLCCNPDANTSQEWHDRFMNHPQRSFFENKERWNIPPELLRAGYNSESRVFKGERYLVNAVKYAAKYDTILGKYCLALLYTSGFGGDDVLEKNKDKSIKIFEELVNEYEHPESMYCLARLYEESQSDGSQPKFYMALKLYKEAARRGEESAKQVLRDLKSMPMNDESRAYKNEVKRYRQMEYVKQYQAHKDYKRNHYIKKRFRSVFAFTRRI</sequence>
<dbReference type="AlphaFoldDB" id="A0A1Y2D9V7"/>
<reference evidence="2 3" key="1">
    <citation type="submission" date="2016-08" db="EMBL/GenBank/DDBJ databases">
        <title>A Parts List for Fungal Cellulosomes Revealed by Comparative Genomics.</title>
        <authorList>
            <consortium name="DOE Joint Genome Institute"/>
            <person name="Haitjema C.H."/>
            <person name="Gilmore S.P."/>
            <person name="Henske J.K."/>
            <person name="Solomon K.V."/>
            <person name="De Groot R."/>
            <person name="Kuo A."/>
            <person name="Mondo S.J."/>
            <person name="Salamov A.A."/>
            <person name="Labutti K."/>
            <person name="Zhao Z."/>
            <person name="Chiniquy J."/>
            <person name="Barry K."/>
            <person name="Brewer H.M."/>
            <person name="Purvine S.O."/>
            <person name="Wright A.T."/>
            <person name="Boxma B."/>
            <person name="Van Alen T."/>
            <person name="Hackstein J.H."/>
            <person name="Baker S.E."/>
            <person name="Grigoriev I.V."/>
            <person name="O'Malley M.A."/>
        </authorList>
    </citation>
    <scope>NUCLEOTIDE SEQUENCE [LARGE SCALE GENOMIC DNA]</scope>
    <source>
        <strain evidence="2 3">G1</strain>
    </source>
</reference>
<dbReference type="PANTHER" id="PTHR46430:SF1">
    <property type="entry name" value="CHITIN SYNTHASE REGULATOR SKT5-RELATED"/>
    <property type="match status" value="1"/>
</dbReference>
<keyword evidence="3" id="KW-1185">Reference proteome</keyword>
<dbReference type="Gene3D" id="1.25.40.10">
    <property type="entry name" value="Tetratricopeptide repeat domain"/>
    <property type="match status" value="2"/>
</dbReference>
<keyword evidence="1" id="KW-0677">Repeat</keyword>
<dbReference type="InterPro" id="IPR011990">
    <property type="entry name" value="TPR-like_helical_dom_sf"/>
</dbReference>
<proteinExistence type="predicted"/>
<dbReference type="Proteomes" id="UP000193920">
    <property type="component" value="Unassembled WGS sequence"/>
</dbReference>
<organism evidence="2 3">
    <name type="scientific">Neocallimastix californiae</name>
    <dbReference type="NCBI Taxonomy" id="1754190"/>
    <lineage>
        <taxon>Eukaryota</taxon>
        <taxon>Fungi</taxon>
        <taxon>Fungi incertae sedis</taxon>
        <taxon>Chytridiomycota</taxon>
        <taxon>Chytridiomycota incertae sedis</taxon>
        <taxon>Neocallimastigomycetes</taxon>
        <taxon>Neocallimastigales</taxon>
        <taxon>Neocallimastigaceae</taxon>
        <taxon>Neocallimastix</taxon>
    </lineage>
</organism>
<dbReference type="STRING" id="1754190.A0A1Y2D9V7"/>
<dbReference type="Pfam" id="PF08238">
    <property type="entry name" value="Sel1"/>
    <property type="match status" value="4"/>
</dbReference>
<evidence type="ECO:0000313" key="2">
    <source>
        <dbReference type="EMBL" id="ORY56048.1"/>
    </source>
</evidence>
<accession>A0A1Y2D9V7</accession>
<dbReference type="InterPro" id="IPR051726">
    <property type="entry name" value="Chitin_Synth_Reg"/>
</dbReference>
<dbReference type="SMART" id="SM00671">
    <property type="entry name" value="SEL1"/>
    <property type="match status" value="3"/>
</dbReference>
<dbReference type="OrthoDB" id="2384430at2759"/>
<dbReference type="EMBL" id="MCOG01000075">
    <property type="protein sequence ID" value="ORY56048.1"/>
    <property type="molecule type" value="Genomic_DNA"/>
</dbReference>
<dbReference type="SUPFAM" id="SSF81901">
    <property type="entry name" value="HCP-like"/>
    <property type="match status" value="2"/>
</dbReference>
<evidence type="ECO:0000313" key="3">
    <source>
        <dbReference type="Proteomes" id="UP000193920"/>
    </source>
</evidence>
<gene>
    <name evidence="2" type="ORF">LY90DRAFT_506956</name>
</gene>